<geneLocation type="plasmid" evidence="3">
    <name>psfrenxt3b</name>
</geneLocation>
<dbReference type="Proteomes" id="UP000239340">
    <property type="component" value="Plasmid pSfreNXT3b"/>
</dbReference>
<evidence type="ECO:0000256" key="1">
    <source>
        <dbReference type="SAM" id="MobiDB-lite"/>
    </source>
</evidence>
<dbReference type="AlphaFoldDB" id="A0A2L0HC08"/>
<feature type="region of interest" description="Disordered" evidence="1">
    <location>
        <begin position="60"/>
        <end position="85"/>
    </location>
</feature>
<dbReference type="EMBL" id="CP024309">
    <property type="protein sequence ID" value="AUX78937.1"/>
    <property type="molecule type" value="Genomic_DNA"/>
</dbReference>
<gene>
    <name evidence="2" type="ORF">NXT3_PB00279</name>
</gene>
<keyword evidence="2" id="KW-0614">Plasmid</keyword>
<accession>A0A2L0HC08</accession>
<reference evidence="2 3" key="1">
    <citation type="submission" date="2017-10" db="EMBL/GenBank/DDBJ databases">
        <title>Analysis of the genome sequences of Rhizobium populations associated to common bean (phaseolus vulgaris).</title>
        <authorList>
            <person name="Bustos P."/>
            <person name="Santamaria R.I."/>
            <person name="Miranda-Sanchez F."/>
            <person name="Perez-Carrascal O."/>
            <person name="Juarez S."/>
            <person name="Lozano L."/>
            <person name="Martinez-Flores I."/>
            <person name="Vinuesa P."/>
            <person name="Martinez-Romero E."/>
            <person name="Cevallos M.A."/>
            <person name="Romero D."/>
            <person name="Davila G."/>
            <person name="Gonzalez V."/>
        </authorList>
    </citation>
    <scope>NUCLEOTIDE SEQUENCE [LARGE SCALE GENOMIC DNA]</scope>
    <source>
        <strain evidence="2 3">NXT3</strain>
        <plasmid evidence="3">Plasmid psfrenxt3b</plasmid>
    </source>
</reference>
<evidence type="ECO:0000313" key="3">
    <source>
        <dbReference type="Proteomes" id="UP000239340"/>
    </source>
</evidence>
<evidence type="ECO:0000313" key="2">
    <source>
        <dbReference type="EMBL" id="AUX78937.1"/>
    </source>
</evidence>
<name>A0A2L0HC08_RHIFR</name>
<organism evidence="2 3">
    <name type="scientific">Rhizobium fredii</name>
    <name type="common">Sinorhizobium fredii</name>
    <dbReference type="NCBI Taxonomy" id="380"/>
    <lineage>
        <taxon>Bacteria</taxon>
        <taxon>Pseudomonadati</taxon>
        <taxon>Pseudomonadota</taxon>
        <taxon>Alphaproteobacteria</taxon>
        <taxon>Hyphomicrobiales</taxon>
        <taxon>Rhizobiaceae</taxon>
        <taxon>Sinorhizobium/Ensifer group</taxon>
        <taxon>Sinorhizobium</taxon>
    </lineage>
</organism>
<proteinExistence type="predicted"/>
<protein>
    <submittedName>
        <fullName evidence="2">Uncharacterized protein</fullName>
    </submittedName>
</protein>
<sequence length="85" mass="9034">MCCGSDKSTGNGLGAALALLTVLAIVQLQATAEIRMPAIVDDNFSPDMGTMFGRWPLQERTRSLPATTAAEGPGQPSPRCCKRQR</sequence>